<reference evidence="2" key="1">
    <citation type="submission" date="2022-10" db="EMBL/GenBank/DDBJ databases">
        <title>Tapping the CABI collections for fungal endophytes: first genome assemblies for Collariella, Neodidymelliopsis, Ascochyta clinopodiicola, Didymella pomorum, Didymosphaeria variabile, Neocosmospora piperis and Neocucurbitaria cava.</title>
        <authorList>
            <person name="Hill R."/>
        </authorList>
    </citation>
    <scope>NUCLEOTIDE SEQUENCE</scope>
    <source>
        <strain evidence="2">IMI 366586</strain>
    </source>
</reference>
<dbReference type="SUPFAM" id="SSF56112">
    <property type="entry name" value="Protein kinase-like (PK-like)"/>
    <property type="match status" value="1"/>
</dbReference>
<evidence type="ECO:0000256" key="1">
    <source>
        <dbReference type="SAM" id="MobiDB-lite"/>
    </source>
</evidence>
<dbReference type="InterPro" id="IPR011009">
    <property type="entry name" value="Kinase-like_dom_sf"/>
</dbReference>
<keyword evidence="3" id="KW-1185">Reference proteome</keyword>
<protein>
    <recommendedName>
        <fullName evidence="4">Protein kinase domain-containing protein</fullName>
    </recommendedName>
</protein>
<evidence type="ECO:0000313" key="3">
    <source>
        <dbReference type="Proteomes" id="UP001140502"/>
    </source>
</evidence>
<dbReference type="Proteomes" id="UP001140502">
    <property type="component" value="Unassembled WGS sequence"/>
</dbReference>
<name>A0A9W8TAE9_9HYPO</name>
<feature type="region of interest" description="Disordered" evidence="1">
    <location>
        <begin position="373"/>
        <end position="418"/>
    </location>
</feature>
<proteinExistence type="predicted"/>
<gene>
    <name evidence="2" type="ORF">N0V84_012255</name>
</gene>
<evidence type="ECO:0000313" key="2">
    <source>
        <dbReference type="EMBL" id="KAJ4308167.1"/>
    </source>
</evidence>
<comment type="caution">
    <text evidence="2">The sequence shown here is derived from an EMBL/GenBank/DDBJ whole genome shotgun (WGS) entry which is preliminary data.</text>
</comment>
<sequence length="418" mass="47495">MSTWATLPDRQRPRFPYREGLTLTIRPHVPPPPFGPTGYTQGSEREIASFEEVAKFTHSEWCLHNPLVETPPHPDAANTQTLEIVQCVACKNGRGVQVVRCHLGDDKDRSYTAKIYDPLYYPIADREFGTPIDVTYRADEHYSREAAAFEDLMAVGVDGKFTPKYHGSWTFQMPFLGTSELRSVRLVLLEWLDGEDLWSIMERDGENCGIHTTPPEERLEIFAKAAEASAHLEFHGVNHRSLLPRDVMVLNQDADEHQTRVLLINLHFSVCMNRPNYRDREYHLEYPLPISPRCTWWGHCPVAFVCWLPDPHRCDEAVFNGWLEQRWPATRSSEYCEPRYLRPRGRAAKLIAYASPVEDTRTVFAHVYRRYYPPSSSDDESSPSEVTDSGESVWPQSDSGSTGSGSTGSGSETDGTIS</sequence>
<dbReference type="EMBL" id="JAPEUR010000565">
    <property type="protein sequence ID" value="KAJ4308167.1"/>
    <property type="molecule type" value="Genomic_DNA"/>
</dbReference>
<dbReference type="OrthoDB" id="4267316at2759"/>
<evidence type="ECO:0008006" key="4">
    <source>
        <dbReference type="Google" id="ProtNLM"/>
    </source>
</evidence>
<feature type="compositionally biased region" description="Polar residues" evidence="1">
    <location>
        <begin position="386"/>
        <end position="396"/>
    </location>
</feature>
<dbReference type="Gene3D" id="1.10.510.10">
    <property type="entry name" value="Transferase(Phosphotransferase) domain 1"/>
    <property type="match status" value="1"/>
</dbReference>
<dbReference type="AlphaFoldDB" id="A0A9W8TAE9"/>
<feature type="compositionally biased region" description="Low complexity" evidence="1">
    <location>
        <begin position="409"/>
        <end position="418"/>
    </location>
</feature>
<organism evidence="2 3">
    <name type="scientific">Fusarium piperis</name>
    <dbReference type="NCBI Taxonomy" id="1435070"/>
    <lineage>
        <taxon>Eukaryota</taxon>
        <taxon>Fungi</taxon>
        <taxon>Dikarya</taxon>
        <taxon>Ascomycota</taxon>
        <taxon>Pezizomycotina</taxon>
        <taxon>Sordariomycetes</taxon>
        <taxon>Hypocreomycetidae</taxon>
        <taxon>Hypocreales</taxon>
        <taxon>Nectriaceae</taxon>
        <taxon>Fusarium</taxon>
        <taxon>Fusarium solani species complex</taxon>
    </lineage>
</organism>
<accession>A0A9W8TAE9</accession>